<gene>
    <name evidence="2" type="ORF">J0I24_15115</name>
</gene>
<accession>A0A8I1SVF3</accession>
<organism evidence="2 3">
    <name type="scientific">Thiomonas arsenitoxydans (strain DSM 22701 / CIP 110005 / 3As)</name>
    <dbReference type="NCBI Taxonomy" id="426114"/>
    <lineage>
        <taxon>Bacteria</taxon>
        <taxon>Pseudomonadati</taxon>
        <taxon>Pseudomonadota</taxon>
        <taxon>Betaproteobacteria</taxon>
        <taxon>Burkholderiales</taxon>
        <taxon>Thiomonas</taxon>
    </lineage>
</organism>
<proteinExistence type="predicted"/>
<sequence length="347" mass="35797">MSTHRWKRTLAATAVAGLGVWGMSAAHAQGSRLLATSGVTEVGGSTGGGITPWAVIAGYDTGDEVGGSVTGTYVTVPNYGLTTLGAAVGIHNRFEISVAHENLNVNLGSLSSLGVLGNQPGGLGLINSGGVAPSINLGNQTISMDVLGLKARLFGDVLYTPYPQVSVGIKYKKNNDFDSNFSGLGPIGIPKFFGAASDSGTDFYVAATKVFLNGIFHRVTLVNLTLRGTKANAMGLLGFGTNANNGIAGALGTKSNDSYHAELEGSAAVFLRPDVAVGGEFRQQPDNMKYPINSSATAIGSPGTMKDVFIAYFPNKSLSLTAAYADLGPLPFQASNKGFYLSLNGTF</sequence>
<protein>
    <submittedName>
        <fullName evidence="2">DUF3034 family protein</fullName>
    </submittedName>
</protein>
<feature type="chain" id="PRO_5034778971" evidence="1">
    <location>
        <begin position="29"/>
        <end position="347"/>
    </location>
</feature>
<dbReference type="EMBL" id="JAFKMR010000035">
    <property type="protein sequence ID" value="MBN8745610.1"/>
    <property type="molecule type" value="Genomic_DNA"/>
</dbReference>
<evidence type="ECO:0000313" key="3">
    <source>
        <dbReference type="Proteomes" id="UP000664800"/>
    </source>
</evidence>
<feature type="signal peptide" evidence="1">
    <location>
        <begin position="1"/>
        <end position="28"/>
    </location>
</feature>
<dbReference type="Proteomes" id="UP000664800">
    <property type="component" value="Unassembled WGS sequence"/>
</dbReference>
<dbReference type="InterPro" id="IPR021393">
    <property type="entry name" value="DUF3034"/>
</dbReference>
<dbReference type="AlphaFoldDB" id="A0A8I1SVF3"/>
<name>A0A8I1SVF3_THIA3</name>
<reference evidence="2" key="1">
    <citation type="submission" date="2021-02" db="EMBL/GenBank/DDBJ databases">
        <title>Thiocyanate and organic carbon inputs drive convergent selection for specific autotrophic Afipia and Thiobacillus strains within complex microbiomes.</title>
        <authorList>
            <person name="Huddy R.J."/>
            <person name="Sachdeva R."/>
            <person name="Kadzinga F."/>
            <person name="Kantor R.S."/>
            <person name="Harrison S.T.L."/>
            <person name="Banfield J.F."/>
        </authorList>
    </citation>
    <scope>NUCLEOTIDE SEQUENCE</scope>
    <source>
        <strain evidence="2">SCN18_13_7_16_R3_B_64_19</strain>
    </source>
</reference>
<dbReference type="RefSeq" id="WP_276732580.1">
    <property type="nucleotide sequence ID" value="NZ_JAFKMR010000035.1"/>
</dbReference>
<evidence type="ECO:0000313" key="2">
    <source>
        <dbReference type="EMBL" id="MBN8745610.1"/>
    </source>
</evidence>
<evidence type="ECO:0000256" key="1">
    <source>
        <dbReference type="SAM" id="SignalP"/>
    </source>
</evidence>
<keyword evidence="1" id="KW-0732">Signal</keyword>
<dbReference type="Pfam" id="PF11231">
    <property type="entry name" value="DUF3034"/>
    <property type="match status" value="1"/>
</dbReference>
<comment type="caution">
    <text evidence="2">The sequence shown here is derived from an EMBL/GenBank/DDBJ whole genome shotgun (WGS) entry which is preliminary data.</text>
</comment>